<sequence length="510" mass="60351">MKSIKLKPLFFPTDDILVVPPEILNQPTNFPEEKVKNKTLSSSNQLISILRSRRLKKQELRKNIVNDDEKETVKKLSEWKRNNSPKSPILRKFTFKRTFTLNNITNEQRSPTRTSNELEKIIPTRLNTLESLINAVHNILTAERFKKRVQDEEIKKISERNQDYERQVKDRIIRSSKEIRGLKDFIYDNTARLEELKKAKEDCDKAFEQECTNFSTIEAHELMLRDKEKGRKSIKPSEEKEYFIKKEKLRQAKYEIHKKHQEESDRLIETINNLNKTIEQAEYQRRISKNELKEYQEQIVMLYCRTLRDGKDLRSDGLRWIIKALWAMNEPIPFSAFPKFIDEESIQFLLDIAEKDVEIEMYERELEKLRTEAKNKRPSSAVPSARNLYRDVKQRLRDISQSSIGKPVFSPSYTEETEISGKSYFKLEPSIYTGISELRDKICKVHELVKEMINNEIKRVTESYQPNQSGEEDIGIMHIIRCLVGDKVREFNKYTRSSIFGNKTKVLIKF</sequence>
<dbReference type="Proteomes" id="UP000187209">
    <property type="component" value="Unassembled WGS sequence"/>
</dbReference>
<reference evidence="2 3" key="1">
    <citation type="submission" date="2016-11" db="EMBL/GenBank/DDBJ databases">
        <title>The macronuclear genome of Stentor coeruleus: a giant cell with tiny introns.</title>
        <authorList>
            <person name="Slabodnick M."/>
            <person name="Ruby J.G."/>
            <person name="Reiff S.B."/>
            <person name="Swart E.C."/>
            <person name="Gosai S."/>
            <person name="Prabakaran S."/>
            <person name="Witkowska E."/>
            <person name="Larue G.E."/>
            <person name="Fisher S."/>
            <person name="Freeman R.M."/>
            <person name="Gunawardena J."/>
            <person name="Chu W."/>
            <person name="Stover N.A."/>
            <person name="Gregory B.D."/>
            <person name="Nowacki M."/>
            <person name="Derisi J."/>
            <person name="Roy S.W."/>
            <person name="Marshall W.F."/>
            <person name="Sood P."/>
        </authorList>
    </citation>
    <scope>NUCLEOTIDE SEQUENCE [LARGE SCALE GENOMIC DNA]</scope>
    <source>
        <strain evidence="2">WM001</strain>
    </source>
</reference>
<evidence type="ECO:0000313" key="2">
    <source>
        <dbReference type="EMBL" id="OMJ93746.1"/>
    </source>
</evidence>
<accession>A0A1R2CXL5</accession>
<comment type="caution">
    <text evidence="2">The sequence shown here is derived from an EMBL/GenBank/DDBJ whole genome shotgun (WGS) entry which is preliminary data.</text>
</comment>
<dbReference type="AlphaFoldDB" id="A0A1R2CXL5"/>
<feature type="coiled-coil region" evidence="1">
    <location>
        <begin position="257"/>
        <end position="298"/>
    </location>
</feature>
<name>A0A1R2CXL5_9CILI</name>
<keyword evidence="3" id="KW-1185">Reference proteome</keyword>
<gene>
    <name evidence="2" type="ORF">SteCoe_3186</name>
</gene>
<keyword evidence="1" id="KW-0175">Coiled coil</keyword>
<organism evidence="2 3">
    <name type="scientific">Stentor coeruleus</name>
    <dbReference type="NCBI Taxonomy" id="5963"/>
    <lineage>
        <taxon>Eukaryota</taxon>
        <taxon>Sar</taxon>
        <taxon>Alveolata</taxon>
        <taxon>Ciliophora</taxon>
        <taxon>Postciliodesmatophora</taxon>
        <taxon>Heterotrichea</taxon>
        <taxon>Heterotrichida</taxon>
        <taxon>Stentoridae</taxon>
        <taxon>Stentor</taxon>
    </lineage>
</organism>
<dbReference type="OrthoDB" id="296846at2759"/>
<evidence type="ECO:0000256" key="1">
    <source>
        <dbReference type="SAM" id="Coils"/>
    </source>
</evidence>
<protein>
    <submittedName>
        <fullName evidence="2">Uncharacterized protein</fullName>
    </submittedName>
</protein>
<evidence type="ECO:0000313" key="3">
    <source>
        <dbReference type="Proteomes" id="UP000187209"/>
    </source>
</evidence>
<proteinExistence type="predicted"/>
<dbReference type="EMBL" id="MPUH01000037">
    <property type="protein sequence ID" value="OMJ93746.1"/>
    <property type="molecule type" value="Genomic_DNA"/>
</dbReference>